<dbReference type="InterPro" id="IPR001138">
    <property type="entry name" value="Zn2Cys6_DnaBD"/>
</dbReference>
<dbReference type="PANTHER" id="PTHR47784:SF7">
    <property type="entry name" value="ZN(II)2CYS6 TRANSCRIPTION FACTOR (EUROFUNG)"/>
    <property type="match status" value="1"/>
</dbReference>
<feature type="region of interest" description="Disordered" evidence="2">
    <location>
        <begin position="344"/>
        <end position="369"/>
    </location>
</feature>
<dbReference type="EMBL" id="NRDI02000008">
    <property type="protein sequence ID" value="KAI1514038.1"/>
    <property type="molecule type" value="Genomic_DNA"/>
</dbReference>
<dbReference type="PROSITE" id="PS00463">
    <property type="entry name" value="ZN2_CY6_FUNGAL_1"/>
    <property type="match status" value="1"/>
</dbReference>
<gene>
    <name evidence="4" type="ORF">Ptr86124_006668</name>
</gene>
<dbReference type="SMART" id="SM00066">
    <property type="entry name" value="GAL4"/>
    <property type="match status" value="1"/>
</dbReference>
<dbReference type="PANTHER" id="PTHR47784">
    <property type="entry name" value="STEROL UPTAKE CONTROL PROTEIN 2"/>
    <property type="match status" value="1"/>
</dbReference>
<organism evidence="4 5">
    <name type="scientific">Pyrenophora tritici-repentis</name>
    <dbReference type="NCBI Taxonomy" id="45151"/>
    <lineage>
        <taxon>Eukaryota</taxon>
        <taxon>Fungi</taxon>
        <taxon>Dikarya</taxon>
        <taxon>Ascomycota</taxon>
        <taxon>Pezizomycotina</taxon>
        <taxon>Dothideomycetes</taxon>
        <taxon>Pleosporomycetidae</taxon>
        <taxon>Pleosporales</taxon>
        <taxon>Pleosporineae</taxon>
        <taxon>Pleosporaceae</taxon>
        <taxon>Pyrenophora</taxon>
    </lineage>
</organism>
<evidence type="ECO:0000256" key="2">
    <source>
        <dbReference type="SAM" id="MobiDB-lite"/>
    </source>
</evidence>
<accession>A0A922NCI7</accession>
<dbReference type="InterPro" id="IPR053157">
    <property type="entry name" value="Sterol_Uptake_Regulator"/>
</dbReference>
<evidence type="ECO:0000313" key="5">
    <source>
        <dbReference type="Proteomes" id="UP000249757"/>
    </source>
</evidence>
<evidence type="ECO:0000313" key="4">
    <source>
        <dbReference type="EMBL" id="KAI1514038.1"/>
    </source>
</evidence>
<dbReference type="CDD" id="cd00067">
    <property type="entry name" value="GAL4"/>
    <property type="match status" value="1"/>
</dbReference>
<dbReference type="AlphaFoldDB" id="A0A922NCI7"/>
<keyword evidence="5" id="KW-1185">Reference proteome</keyword>
<evidence type="ECO:0000256" key="1">
    <source>
        <dbReference type="ARBA" id="ARBA00023242"/>
    </source>
</evidence>
<dbReference type="InterPro" id="IPR036864">
    <property type="entry name" value="Zn2-C6_fun-type_DNA-bd_sf"/>
</dbReference>
<dbReference type="GO" id="GO:0001228">
    <property type="term" value="F:DNA-binding transcription activator activity, RNA polymerase II-specific"/>
    <property type="evidence" value="ECO:0007669"/>
    <property type="project" value="TreeGrafter"/>
</dbReference>
<protein>
    <submittedName>
        <fullName evidence="4">Fungal Zn binuclear cluster domain containing protein</fullName>
    </submittedName>
</protein>
<feature type="compositionally biased region" description="Polar residues" evidence="2">
    <location>
        <begin position="344"/>
        <end position="353"/>
    </location>
</feature>
<dbReference type="OrthoDB" id="416217at2759"/>
<dbReference type="Gene3D" id="4.10.240.10">
    <property type="entry name" value="Zn(2)-C6 fungal-type DNA-binding domain"/>
    <property type="match status" value="1"/>
</dbReference>
<feature type="domain" description="Zn(2)-C6 fungal-type" evidence="3">
    <location>
        <begin position="76"/>
        <end position="106"/>
    </location>
</feature>
<name>A0A922NCI7_9PLEO</name>
<comment type="caution">
    <text evidence="4">The sequence shown here is derived from an EMBL/GenBank/DDBJ whole genome shotgun (WGS) entry which is preliminary data.</text>
</comment>
<sequence length="545" mass="60870">MDDLFEGYMALGPIGDFLEESPPFRSTRKSPKVSRAEEHVSSEEQTQPQSVTASSGDPTTLSALRQRRGHTKSRLGCLTCKKRKIKCQETWPSCANCDKRGYICTYPDVFKYAHQDHVSLVMPSPYQVVKLVDTPTVYSADDMQLFHHYLISAYPCIPHDFEEIWTRDVPKISHQYPYLMDAMLALAGSHLAVQVDNPKTSLALQHRQKAIVGLEDAFSRWPTTAEESHVMLAASYLLSFQSSYMEDGFLEHFLSLRGCSVLSQFIVSSGNGGFLAGRRSLDFIGMDMTFRNFPEIDQGLIREALLSLRDFSDLMAGPDVHDMEKALVGQLVQTLRHLLSSDTVDSGNDNTLPTPGLTEATTLSQSTSPTTTTTCSLDLLAFTNPLLPMNQDSTFQHIDWSAITTPPPGAPNPIPSFIAFTAILTIFSTWPHNALVHVFDPTNQLGNIVLAHFCAIRFVLSPLSVPKNALRTPTKAVVEWFVKIIAAVDEDEGDGEWSRYVVWPRKILHCLQACVERNKGFTLADVRDMLLYDPSAFKEGRARRF</sequence>
<evidence type="ECO:0000259" key="3">
    <source>
        <dbReference type="PROSITE" id="PS50048"/>
    </source>
</evidence>
<feature type="compositionally biased region" description="Polar residues" evidence="2">
    <location>
        <begin position="43"/>
        <end position="63"/>
    </location>
</feature>
<dbReference type="Proteomes" id="UP000249757">
    <property type="component" value="Unassembled WGS sequence"/>
</dbReference>
<feature type="region of interest" description="Disordered" evidence="2">
    <location>
        <begin position="18"/>
        <end position="67"/>
    </location>
</feature>
<dbReference type="GO" id="GO:0008270">
    <property type="term" value="F:zinc ion binding"/>
    <property type="evidence" value="ECO:0007669"/>
    <property type="project" value="InterPro"/>
</dbReference>
<proteinExistence type="predicted"/>
<dbReference type="PROSITE" id="PS50048">
    <property type="entry name" value="ZN2_CY6_FUNGAL_2"/>
    <property type="match status" value="1"/>
</dbReference>
<dbReference type="Pfam" id="PF00172">
    <property type="entry name" value="Zn_clus"/>
    <property type="match status" value="1"/>
</dbReference>
<reference evidence="5" key="1">
    <citation type="journal article" date="2022" name="Microb. Genom.">
        <title>A global pangenome for the wheat fungal pathogen Pyrenophora tritici-repentis and prediction of effector protein structural homology.</title>
        <authorList>
            <person name="Moolhuijzen P.M."/>
            <person name="See P.T."/>
            <person name="Shi G."/>
            <person name="Powell H.R."/>
            <person name="Cockram J."/>
            <person name="Jorgensen L.N."/>
            <person name="Benslimane H."/>
            <person name="Strelkov S.E."/>
            <person name="Turner J."/>
            <person name="Liu Z."/>
            <person name="Moffat C.S."/>
        </authorList>
    </citation>
    <scope>NUCLEOTIDE SEQUENCE [LARGE SCALE GENOMIC DNA]</scope>
</reference>
<dbReference type="SUPFAM" id="SSF57701">
    <property type="entry name" value="Zn2/Cys6 DNA-binding domain"/>
    <property type="match status" value="1"/>
</dbReference>
<keyword evidence="1" id="KW-0539">Nucleus</keyword>